<feature type="compositionally biased region" description="Pro residues" evidence="1">
    <location>
        <begin position="1099"/>
        <end position="1109"/>
    </location>
</feature>
<dbReference type="Gene3D" id="1.10.238.10">
    <property type="entry name" value="EF-hand"/>
    <property type="match status" value="3"/>
</dbReference>
<dbReference type="PANTHER" id="PTHR11216:SF170">
    <property type="entry name" value="DYNAMIN ASSOCIATED PROTEIN 160, ISOFORM D"/>
    <property type="match status" value="1"/>
</dbReference>
<feature type="compositionally biased region" description="Acidic residues" evidence="1">
    <location>
        <begin position="910"/>
        <end position="924"/>
    </location>
</feature>
<dbReference type="GO" id="GO:0005737">
    <property type="term" value="C:cytoplasm"/>
    <property type="evidence" value="ECO:0007669"/>
    <property type="project" value="TreeGrafter"/>
</dbReference>
<dbReference type="OrthoDB" id="524326at2759"/>
<dbReference type="GO" id="GO:0006897">
    <property type="term" value="P:endocytosis"/>
    <property type="evidence" value="ECO:0007669"/>
    <property type="project" value="TreeGrafter"/>
</dbReference>
<feature type="compositionally biased region" description="Polar residues" evidence="1">
    <location>
        <begin position="490"/>
        <end position="502"/>
    </location>
</feature>
<dbReference type="EMBL" id="QPFP01000006">
    <property type="protein sequence ID" value="TEB35994.1"/>
    <property type="molecule type" value="Genomic_DNA"/>
</dbReference>
<dbReference type="InterPro" id="IPR000261">
    <property type="entry name" value="EH_dom"/>
</dbReference>
<name>A0A4Y7TPW9_COPMI</name>
<feature type="compositionally biased region" description="Basic residues" evidence="1">
    <location>
        <begin position="1232"/>
        <end position="1248"/>
    </location>
</feature>
<dbReference type="PROSITE" id="PS50222">
    <property type="entry name" value="EF_HAND_2"/>
    <property type="match status" value="1"/>
</dbReference>
<dbReference type="GO" id="GO:0005509">
    <property type="term" value="F:calcium ion binding"/>
    <property type="evidence" value="ECO:0007669"/>
    <property type="project" value="InterPro"/>
</dbReference>
<feature type="region of interest" description="Disordered" evidence="1">
    <location>
        <begin position="376"/>
        <end position="502"/>
    </location>
</feature>
<feature type="domain" description="EF-hand" evidence="4">
    <location>
        <begin position="333"/>
        <end position="368"/>
    </location>
</feature>
<dbReference type="Proteomes" id="UP000298030">
    <property type="component" value="Unassembled WGS sequence"/>
</dbReference>
<feature type="compositionally biased region" description="Polar residues" evidence="1">
    <location>
        <begin position="440"/>
        <end position="449"/>
    </location>
</feature>
<evidence type="ECO:0000259" key="2">
    <source>
        <dbReference type="PROSITE" id="PS50030"/>
    </source>
</evidence>
<feature type="region of interest" description="Disordered" evidence="1">
    <location>
        <begin position="721"/>
        <end position="845"/>
    </location>
</feature>
<evidence type="ECO:0000313" key="6">
    <source>
        <dbReference type="Proteomes" id="UP000298030"/>
    </source>
</evidence>
<feature type="compositionally biased region" description="Low complexity" evidence="1">
    <location>
        <begin position="752"/>
        <end position="763"/>
    </location>
</feature>
<feature type="domain" description="EH" evidence="3">
    <location>
        <begin position="129"/>
        <end position="219"/>
    </location>
</feature>
<evidence type="ECO:0000259" key="3">
    <source>
        <dbReference type="PROSITE" id="PS50031"/>
    </source>
</evidence>
<feature type="compositionally biased region" description="Basic and acidic residues" evidence="1">
    <location>
        <begin position="1221"/>
        <end position="1231"/>
    </location>
</feature>
<dbReference type="InterPro" id="IPR002048">
    <property type="entry name" value="EF_hand_dom"/>
</dbReference>
<dbReference type="GO" id="GO:0005886">
    <property type="term" value="C:plasma membrane"/>
    <property type="evidence" value="ECO:0007669"/>
    <property type="project" value="TreeGrafter"/>
</dbReference>
<keyword evidence="6" id="KW-1185">Reference proteome</keyword>
<organism evidence="5 6">
    <name type="scientific">Coprinellus micaceus</name>
    <name type="common">Glistening ink-cap mushroom</name>
    <name type="synonym">Coprinus micaceus</name>
    <dbReference type="NCBI Taxonomy" id="71717"/>
    <lineage>
        <taxon>Eukaryota</taxon>
        <taxon>Fungi</taxon>
        <taxon>Dikarya</taxon>
        <taxon>Basidiomycota</taxon>
        <taxon>Agaricomycotina</taxon>
        <taxon>Agaricomycetes</taxon>
        <taxon>Agaricomycetidae</taxon>
        <taxon>Agaricales</taxon>
        <taxon>Agaricineae</taxon>
        <taxon>Psathyrellaceae</taxon>
        <taxon>Coprinellus</taxon>
    </lineage>
</organism>
<feature type="compositionally biased region" description="Basic and acidic residues" evidence="1">
    <location>
        <begin position="784"/>
        <end position="793"/>
    </location>
</feature>
<dbReference type="InterPro" id="IPR011992">
    <property type="entry name" value="EF-hand-dom_pair"/>
</dbReference>
<feature type="domain" description="UBA" evidence="2">
    <location>
        <begin position="1281"/>
        <end position="1323"/>
    </location>
</feature>
<feature type="region of interest" description="Disordered" evidence="1">
    <location>
        <begin position="1131"/>
        <end position="1285"/>
    </location>
</feature>
<gene>
    <name evidence="5" type="ORF">FA13DRAFT_1787448</name>
</gene>
<evidence type="ECO:0000259" key="4">
    <source>
        <dbReference type="PROSITE" id="PS50222"/>
    </source>
</evidence>
<protein>
    <submittedName>
        <fullName evidence="5">Uncharacterized protein</fullName>
    </submittedName>
</protein>
<feature type="compositionally biased region" description="Polar residues" evidence="1">
    <location>
        <begin position="224"/>
        <end position="261"/>
    </location>
</feature>
<feature type="region of interest" description="Disordered" evidence="1">
    <location>
        <begin position="224"/>
        <end position="296"/>
    </location>
</feature>
<evidence type="ECO:0000256" key="1">
    <source>
        <dbReference type="SAM" id="MobiDB-lite"/>
    </source>
</evidence>
<dbReference type="Gene3D" id="1.10.8.10">
    <property type="entry name" value="DNA helicase RuvA subunit, C-terminal domain"/>
    <property type="match status" value="1"/>
</dbReference>
<reference evidence="5 6" key="1">
    <citation type="journal article" date="2019" name="Nat. Ecol. Evol.">
        <title>Megaphylogeny resolves global patterns of mushroom evolution.</title>
        <authorList>
            <person name="Varga T."/>
            <person name="Krizsan K."/>
            <person name="Foldi C."/>
            <person name="Dima B."/>
            <person name="Sanchez-Garcia M."/>
            <person name="Sanchez-Ramirez S."/>
            <person name="Szollosi G.J."/>
            <person name="Szarkandi J.G."/>
            <person name="Papp V."/>
            <person name="Albert L."/>
            <person name="Andreopoulos W."/>
            <person name="Angelini C."/>
            <person name="Antonin V."/>
            <person name="Barry K.W."/>
            <person name="Bougher N.L."/>
            <person name="Buchanan P."/>
            <person name="Buyck B."/>
            <person name="Bense V."/>
            <person name="Catcheside P."/>
            <person name="Chovatia M."/>
            <person name="Cooper J."/>
            <person name="Damon W."/>
            <person name="Desjardin D."/>
            <person name="Finy P."/>
            <person name="Geml J."/>
            <person name="Haridas S."/>
            <person name="Hughes K."/>
            <person name="Justo A."/>
            <person name="Karasinski D."/>
            <person name="Kautmanova I."/>
            <person name="Kiss B."/>
            <person name="Kocsube S."/>
            <person name="Kotiranta H."/>
            <person name="LaButti K.M."/>
            <person name="Lechner B.E."/>
            <person name="Liimatainen K."/>
            <person name="Lipzen A."/>
            <person name="Lukacs Z."/>
            <person name="Mihaltcheva S."/>
            <person name="Morgado L.N."/>
            <person name="Niskanen T."/>
            <person name="Noordeloos M.E."/>
            <person name="Ohm R.A."/>
            <person name="Ortiz-Santana B."/>
            <person name="Ovrebo C."/>
            <person name="Racz N."/>
            <person name="Riley R."/>
            <person name="Savchenko A."/>
            <person name="Shiryaev A."/>
            <person name="Soop K."/>
            <person name="Spirin V."/>
            <person name="Szebenyi C."/>
            <person name="Tomsovsky M."/>
            <person name="Tulloss R.E."/>
            <person name="Uehling J."/>
            <person name="Grigoriev I.V."/>
            <person name="Vagvolgyi C."/>
            <person name="Papp T."/>
            <person name="Martin F.M."/>
            <person name="Miettinen O."/>
            <person name="Hibbett D.S."/>
            <person name="Nagy L.G."/>
        </authorList>
    </citation>
    <scope>NUCLEOTIDE SEQUENCE [LARGE SCALE GENOMIC DNA]</scope>
    <source>
        <strain evidence="5 6">FP101781</strain>
    </source>
</reference>
<dbReference type="SUPFAM" id="SSF47473">
    <property type="entry name" value="EF-hand"/>
    <property type="match status" value="3"/>
</dbReference>
<comment type="caution">
    <text evidence="5">The sequence shown here is derived from an EMBL/GenBank/DDBJ whole genome shotgun (WGS) entry which is preliminary data.</text>
</comment>
<feature type="compositionally biased region" description="Low complexity" evidence="1">
    <location>
        <begin position="1165"/>
        <end position="1186"/>
    </location>
</feature>
<evidence type="ECO:0000313" key="5">
    <source>
        <dbReference type="EMBL" id="TEB35994.1"/>
    </source>
</evidence>
<accession>A0A4Y7TPW9</accession>
<dbReference type="InterPro" id="IPR015940">
    <property type="entry name" value="UBA"/>
</dbReference>
<dbReference type="GO" id="GO:0016197">
    <property type="term" value="P:endosomal transport"/>
    <property type="evidence" value="ECO:0007669"/>
    <property type="project" value="TreeGrafter"/>
</dbReference>
<feature type="region of interest" description="Disordered" evidence="1">
    <location>
        <begin position="863"/>
        <end position="963"/>
    </location>
</feature>
<feature type="compositionally biased region" description="Polar residues" evidence="1">
    <location>
        <begin position="728"/>
        <end position="739"/>
    </location>
</feature>
<dbReference type="STRING" id="71717.A0A4Y7TPW9"/>
<dbReference type="SUPFAM" id="SSF46934">
    <property type="entry name" value="UBA-like"/>
    <property type="match status" value="1"/>
</dbReference>
<dbReference type="SMART" id="SM00165">
    <property type="entry name" value="UBA"/>
    <property type="match status" value="1"/>
</dbReference>
<dbReference type="PANTHER" id="PTHR11216">
    <property type="entry name" value="EH DOMAIN"/>
    <property type="match status" value="1"/>
</dbReference>
<feature type="compositionally biased region" description="Polar residues" evidence="1">
    <location>
        <begin position="1149"/>
        <end position="1164"/>
    </location>
</feature>
<feature type="compositionally biased region" description="Pro residues" evidence="1">
    <location>
        <begin position="427"/>
        <end position="437"/>
    </location>
</feature>
<feature type="domain" description="EH" evidence="3">
    <location>
        <begin position="300"/>
        <end position="389"/>
    </location>
</feature>
<dbReference type="CDD" id="cd00052">
    <property type="entry name" value="EH"/>
    <property type="match status" value="2"/>
</dbReference>
<dbReference type="PROSITE" id="PS50030">
    <property type="entry name" value="UBA"/>
    <property type="match status" value="1"/>
</dbReference>
<dbReference type="PROSITE" id="PS50031">
    <property type="entry name" value="EH"/>
    <property type="match status" value="3"/>
</dbReference>
<dbReference type="Pfam" id="PF12763">
    <property type="entry name" value="EH"/>
    <property type="match status" value="3"/>
</dbReference>
<dbReference type="SMART" id="SM00027">
    <property type="entry name" value="EH"/>
    <property type="match status" value="3"/>
</dbReference>
<feature type="compositionally biased region" description="Low complexity" evidence="1">
    <location>
        <begin position="376"/>
        <end position="385"/>
    </location>
</feature>
<feature type="compositionally biased region" description="Low complexity" evidence="1">
    <location>
        <begin position="888"/>
        <end position="901"/>
    </location>
</feature>
<proteinExistence type="predicted"/>
<sequence length="1325" mass="141092">MPFSFSPTPAETTLVHQVFQYADPQKLGVVTGDAAVKVFDGAKLQPAVLAEIWAMADDENNGWLSKKGVAKAVRLIGWAQAGRKVSEDLLEKPGPLAKIEGINSIAQQNTGMSLPKSPLPLFPALTPQDRDKYLNIFRRAGPVGGLLSGDKSRDIFLKSKLPNDQLLQIWNLADTQDRGALDQVDFAIGMFFINGLMSKTISFIPTSLPPGLYQQAGGAVASHLSGNSGQFSPQHSSFSIQPQSTGQRSQVLQPNHTGMSGSSIPSRPAPALPARPSALASPFRTPVQPAPQPWDVTPAEKTTFDGWFDNLDTQKLGFIEGDVAVPFMLQSGLPGEILATVWDLSDLNNDGRLTRDGFAVAMHLIQKKLAGTEIPSQLPQSLIPPSMRPRLGQQQPAAPPAPEPVKDLFSFDDSPPPSAVSPQPTGVFPPPLQPPLSVPNAQRTGTKSPQPDPFRQQPVAPTYTGSPANFLDDDEPAPPAQPFQDKSAEIGNTKNQLNSTTMSLEAARAERRNLEDKVAEQTQQLQSLQMQLSTAKASYEGESNTLTSLKERHAGQQAEITKTREELIRAESDLSALKVERSEIEGAFLRDKEDARDLHRRMIETGKEADAIKAEVEKLKKDAKQQKGLLAIAKKQLSSKEADRAKAQKEYEEATAELNAITKEQAEVDAAITSIDASPVTTFVPSASPVLSQTSPVAAPFERIASPADSLSFAAAQPLPLTPDVTAASPSTSIRSNNPFDRLKAGNSTPRSQSPFASFSSPSTNLQTEPQPTLGDDNIFDTKPFVEEPKPDSLEGLAYDSPEPAQLATFEVPNGQLAPDDTPASPNTANETEFFHTPPTSAHLSPSLEAKAFPAIDDFTSTFALDEPPKAPQVGKVESKEKEGKPTAAASNDFDAAFSFDDNNHAKELEVDESDSDSEDEDEVPLSKVRQSVILAQQDKAAALEAPERADSFDDIFGGEPPKAEETRKLEVAQTENNFDDIFGGPIASPQTNGNGMPHPNAASPAAPVAGVDAFDEALGKISPTSSAAPAAQPFSFDSAFEDNFDFAAAKEEQGLSSAGSAPAPALVAAPPAADSTFDSIFTASGLNGHAEALKPVAAPAPVPQPAQPADPSANVNISFDDAFTNDLALTLNPPAAAAQRSPSPKPSTASQALSPPTNGASNNPFPTVSPTASPSAITSPRPSSAHQRPASPFQAERILPQRTGSPVPKPRLSTSSSKEAASEKPKEPAPRHSKISLRLPFGRKKKQQQQQQQQHEPMPPPPSTHLSPMPEQIERTPTPAVDDDVEPVKVLTAMGFSRGQAVAALEKYGYDVQLALNSLLAQSS</sequence>
<feature type="compositionally biased region" description="Low complexity" evidence="1">
    <location>
        <begin position="1131"/>
        <end position="1143"/>
    </location>
</feature>
<feature type="region of interest" description="Disordered" evidence="1">
    <location>
        <begin position="979"/>
        <end position="1009"/>
    </location>
</feature>
<feature type="domain" description="EH" evidence="3">
    <location>
        <begin position="11"/>
        <end position="96"/>
    </location>
</feature>
<dbReference type="InterPro" id="IPR009060">
    <property type="entry name" value="UBA-like_sf"/>
</dbReference>
<feature type="region of interest" description="Disordered" evidence="1">
    <location>
        <begin position="1096"/>
        <end position="1119"/>
    </location>
</feature>